<name>A0ABP0T898_9BRYO</name>
<accession>A0ABP0T898</accession>
<keyword evidence="3" id="KW-1185">Reference proteome</keyword>
<dbReference type="PANTHER" id="PTHR35690">
    <property type="entry name" value="OS01G0363500 PROTEIN"/>
    <property type="match status" value="1"/>
</dbReference>
<dbReference type="EMBL" id="OZ019893">
    <property type="protein sequence ID" value="CAK9189744.1"/>
    <property type="molecule type" value="Genomic_DNA"/>
</dbReference>
<dbReference type="Proteomes" id="UP001497512">
    <property type="component" value="Chromosome 1"/>
</dbReference>
<feature type="chain" id="PRO_5047518714" evidence="1">
    <location>
        <begin position="17"/>
        <end position="303"/>
    </location>
</feature>
<gene>
    <name evidence="2" type="ORF">CSSPTR1EN2_LOCUS395</name>
</gene>
<evidence type="ECO:0000313" key="3">
    <source>
        <dbReference type="Proteomes" id="UP001497512"/>
    </source>
</evidence>
<protein>
    <submittedName>
        <fullName evidence="2">Uncharacterized protein</fullName>
    </submittedName>
</protein>
<evidence type="ECO:0000256" key="1">
    <source>
        <dbReference type="SAM" id="SignalP"/>
    </source>
</evidence>
<evidence type="ECO:0000313" key="2">
    <source>
        <dbReference type="EMBL" id="CAK9189744.1"/>
    </source>
</evidence>
<sequence>MEMLLTLLPPASSAVALTDCGYRQVACWNSSSLADCDSRTLLFASRNSGISSRSLGASRKPCVRWQRVGRGGAVKKIAASLTTGEAAKMDATSVDPSVTVEEEAEELRSTPKSKVDVSQHLAVLKTAAKTRKVPPTELLVAINAIDNAKVDPSDFLQRIGGTTESPGRTWMLIFTADKKLVKDARDGGPGGGFYLPVTAVQGFDAVAMRNTNGIFLGPIGSLEFEGRFSWKNRILAFLYEKLIIKVGPLGPFTINIEKKEDAGRTPGNADPLFVWFYADDEILVAKGRSGGVAFWCRCARVPQ</sequence>
<feature type="signal peptide" evidence="1">
    <location>
        <begin position="1"/>
        <end position="16"/>
    </location>
</feature>
<dbReference type="PANTHER" id="PTHR35690:SF1">
    <property type="entry name" value="OS01G0363500 PROTEIN"/>
    <property type="match status" value="1"/>
</dbReference>
<keyword evidence="1" id="KW-0732">Signal</keyword>
<proteinExistence type="predicted"/>
<organism evidence="2 3">
    <name type="scientific">Sphagnum troendelagicum</name>
    <dbReference type="NCBI Taxonomy" id="128251"/>
    <lineage>
        <taxon>Eukaryota</taxon>
        <taxon>Viridiplantae</taxon>
        <taxon>Streptophyta</taxon>
        <taxon>Embryophyta</taxon>
        <taxon>Bryophyta</taxon>
        <taxon>Sphagnophytina</taxon>
        <taxon>Sphagnopsida</taxon>
        <taxon>Sphagnales</taxon>
        <taxon>Sphagnaceae</taxon>
        <taxon>Sphagnum</taxon>
    </lineage>
</organism>
<reference evidence="2 3" key="1">
    <citation type="submission" date="2024-02" db="EMBL/GenBank/DDBJ databases">
        <authorList>
            <consortium name="ELIXIR-Norway"/>
            <consortium name="Elixir Norway"/>
        </authorList>
    </citation>
    <scope>NUCLEOTIDE SEQUENCE [LARGE SCALE GENOMIC DNA]</scope>
</reference>